<evidence type="ECO:0000313" key="2">
    <source>
        <dbReference type="Proteomes" id="UP001157418"/>
    </source>
</evidence>
<dbReference type="EMBL" id="CAKMRJ010003334">
    <property type="protein sequence ID" value="CAH1433602.1"/>
    <property type="molecule type" value="Genomic_DNA"/>
</dbReference>
<reference evidence="1 2" key="1">
    <citation type="submission" date="2022-01" db="EMBL/GenBank/DDBJ databases">
        <authorList>
            <person name="Xiong W."/>
            <person name="Schranz E."/>
        </authorList>
    </citation>
    <scope>NUCLEOTIDE SEQUENCE [LARGE SCALE GENOMIC DNA]</scope>
</reference>
<keyword evidence="2" id="KW-1185">Reference proteome</keyword>
<accession>A0AAU9N4B7</accession>
<sequence length="200" mass="22298">MKDVVINVIPKMQTTTFVTSDPKNFDFIGSIPEVMLARVLLDNDIIKAYWTLQATGGVPKKQKQQKKQKYKRTVINADSDDQTQSKVMGEDCFVHEEDTTYTSEVPFKTFEPIASNEILKVSTPLSTPPESDVNENILKEPIINLSQTPTPPLLISTSVPIESSIPRIPKLVLEPTSTVQTTLPFQYPIFTNSTTTPIVS</sequence>
<dbReference type="Proteomes" id="UP001157418">
    <property type="component" value="Unassembled WGS sequence"/>
</dbReference>
<dbReference type="AlphaFoldDB" id="A0AAU9N4B7"/>
<name>A0AAU9N4B7_9ASTR</name>
<proteinExistence type="predicted"/>
<protein>
    <submittedName>
        <fullName evidence="1">Uncharacterized protein</fullName>
    </submittedName>
</protein>
<evidence type="ECO:0000313" key="1">
    <source>
        <dbReference type="EMBL" id="CAH1433602.1"/>
    </source>
</evidence>
<organism evidence="1 2">
    <name type="scientific">Lactuca virosa</name>
    <dbReference type="NCBI Taxonomy" id="75947"/>
    <lineage>
        <taxon>Eukaryota</taxon>
        <taxon>Viridiplantae</taxon>
        <taxon>Streptophyta</taxon>
        <taxon>Embryophyta</taxon>
        <taxon>Tracheophyta</taxon>
        <taxon>Spermatophyta</taxon>
        <taxon>Magnoliopsida</taxon>
        <taxon>eudicotyledons</taxon>
        <taxon>Gunneridae</taxon>
        <taxon>Pentapetalae</taxon>
        <taxon>asterids</taxon>
        <taxon>campanulids</taxon>
        <taxon>Asterales</taxon>
        <taxon>Asteraceae</taxon>
        <taxon>Cichorioideae</taxon>
        <taxon>Cichorieae</taxon>
        <taxon>Lactucinae</taxon>
        <taxon>Lactuca</taxon>
    </lineage>
</organism>
<comment type="caution">
    <text evidence="1">The sequence shown here is derived from an EMBL/GenBank/DDBJ whole genome shotgun (WGS) entry which is preliminary data.</text>
</comment>
<gene>
    <name evidence="1" type="ORF">LVIROSA_LOCUS20186</name>
</gene>